<feature type="transmembrane region" description="Helical" evidence="10">
    <location>
        <begin position="54"/>
        <end position="78"/>
    </location>
</feature>
<dbReference type="Proteomes" id="UP000192223">
    <property type="component" value="Unplaced"/>
</dbReference>
<keyword evidence="11" id="KW-0732">Signal</keyword>
<feature type="transmembrane region" description="Helical" evidence="10">
    <location>
        <begin position="98"/>
        <end position="118"/>
    </location>
</feature>
<keyword evidence="8 9" id="KW-0807">Transducer</keyword>
<dbReference type="InterPro" id="IPR017452">
    <property type="entry name" value="GPCR_Rhodpsn_7TM"/>
</dbReference>
<evidence type="ECO:0000256" key="9">
    <source>
        <dbReference type="RuleBase" id="RU000688"/>
    </source>
</evidence>
<dbReference type="Pfam" id="PF00001">
    <property type="entry name" value="7tm_1"/>
    <property type="match status" value="1"/>
</dbReference>
<evidence type="ECO:0000256" key="5">
    <source>
        <dbReference type="ARBA" id="ARBA00023040"/>
    </source>
</evidence>
<comment type="subcellular location">
    <subcellularLocation>
        <location evidence="1">Membrane</location>
        <topology evidence="1">Multi-pass membrane protein</topology>
    </subcellularLocation>
</comment>
<reference evidence="14" key="1">
    <citation type="submission" date="2025-08" db="UniProtKB">
        <authorList>
            <consortium name="RefSeq"/>
        </authorList>
    </citation>
    <scope>IDENTIFICATION</scope>
    <source>
        <tissue evidence="14">Entire body</tissue>
    </source>
</reference>
<dbReference type="PROSITE" id="PS00237">
    <property type="entry name" value="G_PROTEIN_RECEP_F1_1"/>
    <property type="match status" value="1"/>
</dbReference>
<dbReference type="RefSeq" id="XP_025836531.1">
    <property type="nucleotide sequence ID" value="XM_025980746.1"/>
</dbReference>
<dbReference type="GO" id="GO:0005886">
    <property type="term" value="C:plasma membrane"/>
    <property type="evidence" value="ECO:0007669"/>
    <property type="project" value="TreeGrafter"/>
</dbReference>
<keyword evidence="5 9" id="KW-0297">G-protein coupled receptor</keyword>
<dbReference type="GeneID" id="108734040"/>
<proteinExistence type="inferred from homology"/>
<dbReference type="OrthoDB" id="5950040at2759"/>
<dbReference type="InterPro" id="IPR000276">
    <property type="entry name" value="GPCR_Rhodpsn"/>
</dbReference>
<feature type="signal peptide" evidence="11">
    <location>
        <begin position="1"/>
        <end position="18"/>
    </location>
</feature>
<evidence type="ECO:0000256" key="6">
    <source>
        <dbReference type="ARBA" id="ARBA00023136"/>
    </source>
</evidence>
<name>A0A7F5RKR2_AGRPL</name>
<comment type="similarity">
    <text evidence="2 9">Belongs to the G-protein coupled receptor 1 family.</text>
</comment>
<accession>A0A7F5RKR2</accession>
<dbReference type="Gene3D" id="1.20.1070.10">
    <property type="entry name" value="Rhodopsin 7-helix transmembrane proteins"/>
    <property type="match status" value="1"/>
</dbReference>
<evidence type="ECO:0000256" key="7">
    <source>
        <dbReference type="ARBA" id="ARBA00023170"/>
    </source>
</evidence>
<dbReference type="PANTHER" id="PTHR24243:SF208">
    <property type="entry name" value="PYROKININ-1 RECEPTOR"/>
    <property type="match status" value="1"/>
</dbReference>
<feature type="domain" description="G-protein coupled receptors family 1 profile" evidence="12">
    <location>
        <begin position="1"/>
        <end position="250"/>
    </location>
</feature>
<organism evidence="13 14">
    <name type="scientific">Agrilus planipennis</name>
    <name type="common">Emerald ash borer</name>
    <name type="synonym">Agrilus marcopoli</name>
    <dbReference type="NCBI Taxonomy" id="224129"/>
    <lineage>
        <taxon>Eukaryota</taxon>
        <taxon>Metazoa</taxon>
        <taxon>Ecdysozoa</taxon>
        <taxon>Arthropoda</taxon>
        <taxon>Hexapoda</taxon>
        <taxon>Insecta</taxon>
        <taxon>Pterygota</taxon>
        <taxon>Neoptera</taxon>
        <taxon>Endopterygota</taxon>
        <taxon>Coleoptera</taxon>
        <taxon>Polyphaga</taxon>
        <taxon>Elateriformia</taxon>
        <taxon>Buprestoidea</taxon>
        <taxon>Buprestidae</taxon>
        <taxon>Agrilinae</taxon>
        <taxon>Agrilus</taxon>
    </lineage>
</organism>
<evidence type="ECO:0000259" key="12">
    <source>
        <dbReference type="PROSITE" id="PS50262"/>
    </source>
</evidence>
<feature type="chain" id="PRO_5029003191" evidence="11">
    <location>
        <begin position="19"/>
        <end position="468"/>
    </location>
</feature>
<sequence length="468" mass="53038">MLLTIIILIRSFAAETSANATVLTITAFTVERYVAICHPFLSQTLSKLSRAVKFIILIWIFAICLAVPQALAFGIMTYDEDHKYCQITRVILPHSFEISTFVFFITPMTVITILYIRIGLQLRKSTKIIAKSRSIRMKRISCQTRVSLKRKKNQAIVCVDGRENDNNAAGPFDKRENNCIHSTQATKHVVKMLVAVVVAFFICWAPFHAQRLLAIYGQPTSKGMVTTFVALTYVSGVLYYLSTSINPLLYHILSHKFRIAFKKTFSNCLRKGQVTRRSYSALSGKLSLVNSHVSSDSGRPQYSNSENAQMIHQAAFAATEIGNKNKLDRTKISLNSRVLTDSSENLHELCYKDYTIGMENPPQEVTECKDSNELSLLQENNERLREIEIFQSQQLRIKRVEGKIQININFVTLPKSVTVPQIATLPLHLDIENERNQNLNENYRCKSGSATQLCKNSANYIILKQQVL</sequence>
<evidence type="ECO:0000256" key="10">
    <source>
        <dbReference type="SAM" id="Phobius"/>
    </source>
</evidence>
<evidence type="ECO:0000313" key="14">
    <source>
        <dbReference type="RefSeq" id="XP_025836531.1"/>
    </source>
</evidence>
<dbReference type="InParanoid" id="A0A7F5RKR2"/>
<dbReference type="PRINTS" id="PR00237">
    <property type="entry name" value="GPCRRHODOPSN"/>
</dbReference>
<keyword evidence="13" id="KW-1185">Reference proteome</keyword>
<dbReference type="SUPFAM" id="SSF81321">
    <property type="entry name" value="Family A G protein-coupled receptor-like"/>
    <property type="match status" value="1"/>
</dbReference>
<keyword evidence="7 9" id="KW-0675">Receptor</keyword>
<evidence type="ECO:0000256" key="1">
    <source>
        <dbReference type="ARBA" id="ARBA00004141"/>
    </source>
</evidence>
<keyword evidence="3 9" id="KW-0812">Transmembrane</keyword>
<evidence type="ECO:0000256" key="2">
    <source>
        <dbReference type="ARBA" id="ARBA00010663"/>
    </source>
</evidence>
<dbReference type="PANTHER" id="PTHR24243">
    <property type="entry name" value="G-PROTEIN COUPLED RECEPTOR"/>
    <property type="match status" value="1"/>
</dbReference>
<dbReference type="AlphaFoldDB" id="A0A7F5RKR2"/>
<dbReference type="GO" id="GO:0008188">
    <property type="term" value="F:neuropeptide receptor activity"/>
    <property type="evidence" value="ECO:0007669"/>
    <property type="project" value="TreeGrafter"/>
</dbReference>
<feature type="transmembrane region" description="Helical" evidence="10">
    <location>
        <begin position="189"/>
        <end position="207"/>
    </location>
</feature>
<dbReference type="PROSITE" id="PS50262">
    <property type="entry name" value="G_PROTEIN_RECEP_F1_2"/>
    <property type="match status" value="1"/>
</dbReference>
<evidence type="ECO:0000256" key="4">
    <source>
        <dbReference type="ARBA" id="ARBA00022989"/>
    </source>
</evidence>
<evidence type="ECO:0000313" key="13">
    <source>
        <dbReference type="Proteomes" id="UP000192223"/>
    </source>
</evidence>
<dbReference type="KEGG" id="apln:108734040"/>
<gene>
    <name evidence="14" type="primary">LOC108734040</name>
</gene>
<keyword evidence="6 10" id="KW-0472">Membrane</keyword>
<protein>
    <submittedName>
        <fullName evidence="14">Pyrokinin-1 receptor-like</fullName>
    </submittedName>
</protein>
<evidence type="ECO:0000256" key="3">
    <source>
        <dbReference type="ARBA" id="ARBA00022692"/>
    </source>
</evidence>
<feature type="transmembrane region" description="Helical" evidence="10">
    <location>
        <begin position="227"/>
        <end position="253"/>
    </location>
</feature>
<keyword evidence="4 10" id="KW-1133">Transmembrane helix</keyword>
<evidence type="ECO:0000256" key="11">
    <source>
        <dbReference type="SAM" id="SignalP"/>
    </source>
</evidence>
<evidence type="ECO:0000256" key="8">
    <source>
        <dbReference type="ARBA" id="ARBA00023224"/>
    </source>
</evidence>